<organism evidence="1 2">
    <name type="scientific">Xylocopa violacea</name>
    <name type="common">Violet carpenter bee</name>
    <name type="synonym">Apis violacea</name>
    <dbReference type="NCBI Taxonomy" id="135666"/>
    <lineage>
        <taxon>Eukaryota</taxon>
        <taxon>Metazoa</taxon>
        <taxon>Ecdysozoa</taxon>
        <taxon>Arthropoda</taxon>
        <taxon>Hexapoda</taxon>
        <taxon>Insecta</taxon>
        <taxon>Pterygota</taxon>
        <taxon>Neoptera</taxon>
        <taxon>Endopterygota</taxon>
        <taxon>Hymenoptera</taxon>
        <taxon>Apocrita</taxon>
        <taxon>Aculeata</taxon>
        <taxon>Apoidea</taxon>
        <taxon>Anthophila</taxon>
        <taxon>Apidae</taxon>
        <taxon>Xylocopa</taxon>
        <taxon>Xylocopa</taxon>
    </lineage>
</organism>
<comment type="caution">
    <text evidence="1">The sequence shown here is derived from an EMBL/GenBank/DDBJ whole genome shotgun (WGS) entry which is preliminary data.</text>
</comment>
<proteinExistence type="predicted"/>
<protein>
    <submittedName>
        <fullName evidence="1">Uncharacterized protein</fullName>
    </submittedName>
</protein>
<name>A0ABP1P659_XYLVO</name>
<accession>A0ABP1P659</accession>
<reference evidence="1 2" key="1">
    <citation type="submission" date="2024-08" db="EMBL/GenBank/DDBJ databases">
        <authorList>
            <person name="Will J Nash"/>
            <person name="Angela Man"/>
            <person name="Seanna McTaggart"/>
            <person name="Kendall Baker"/>
            <person name="Tom Barker"/>
            <person name="Leah Catchpole"/>
            <person name="Alex Durrant"/>
            <person name="Karim Gharbi"/>
            <person name="Naomi Irish"/>
            <person name="Gemy Kaithakottil"/>
            <person name="Debby Ku"/>
            <person name="Aaliyah Providence"/>
            <person name="Felix Shaw"/>
            <person name="David Swarbreck"/>
            <person name="Chris Watkins"/>
            <person name="Ann M. McCartney"/>
            <person name="Giulio Formenti"/>
            <person name="Alice Mouton"/>
            <person name="Noel Vella"/>
            <person name="Bjorn M von Reumont"/>
            <person name="Adriana Vella"/>
            <person name="Wilfried Haerty"/>
        </authorList>
    </citation>
    <scope>NUCLEOTIDE SEQUENCE [LARGE SCALE GENOMIC DNA]</scope>
</reference>
<dbReference type="EMBL" id="CAXAJV020001299">
    <property type="protein sequence ID" value="CAL7948761.1"/>
    <property type="molecule type" value="Genomic_DNA"/>
</dbReference>
<keyword evidence="2" id="KW-1185">Reference proteome</keyword>
<dbReference type="Proteomes" id="UP001642520">
    <property type="component" value="Unassembled WGS sequence"/>
</dbReference>
<gene>
    <name evidence="1" type="ORF">XYLVIOL_LOCUS9064</name>
</gene>
<evidence type="ECO:0000313" key="1">
    <source>
        <dbReference type="EMBL" id="CAL7948761.1"/>
    </source>
</evidence>
<evidence type="ECO:0000313" key="2">
    <source>
        <dbReference type="Proteomes" id="UP001642520"/>
    </source>
</evidence>
<sequence length="159" mass="18280">MLTKSVVLGTGPQTTVDVYGGASLFRGTEQVKRKNVVSTYNICLYLEFVRQMWTRFSESDPTLHSDYEILVKEVILLPGSEYKEKKRRYDVFEVREHVSCVYVHGKLVILMARVECNVFSVEMTLHLADYVVGTWLFGMQTYVCVKYSQYNRGAPNGDL</sequence>